<dbReference type="EMBL" id="KB740735">
    <property type="protein sequence ID" value="ENN79179.1"/>
    <property type="molecule type" value="Genomic_DNA"/>
</dbReference>
<feature type="transmembrane region" description="Helical" evidence="2">
    <location>
        <begin position="150"/>
        <end position="173"/>
    </location>
</feature>
<proteinExistence type="predicted"/>
<feature type="transmembrane region" description="Helical" evidence="2">
    <location>
        <begin position="254"/>
        <end position="275"/>
    </location>
</feature>
<dbReference type="HOGENOM" id="CLU_696903_0_0_1"/>
<sequence length="396" mass="45216">MAQLKCCKKNMRNYGDDDMESNSGSETAEIRNTSDLVYDLLHTMSSEKLLLESTTMSWYPPDIDEEETELILSLNYAKMSSEKLLLESTNMSWYPPDLDEEDLERIFSLRDFIYFLVIVSALIRLCALSGSIYLIVIIARLKPPKTRINVIILLYAIFSGICLILGLAAYIPFRIVLEVTLGLEVCTEILMNFTLTFLALSWYVPNYHPELYNKFLITFKYGVGVFFLIVTLGIAVVFKVFYDISNLLEFRVCLIADVATITVCCLIVISFTILKRFKKPLSDARKTAYAFSISQVLLAMSAASTLIRIFITLAEDAHYYKMYLIFAGFSVYLYICEPIVLLVMLGRSSKDFRMAELKCCRKNMRNYGDDDLESNSGSEPAENNVTFHRSSENIRL</sequence>
<protein>
    <submittedName>
        <fullName evidence="3">Uncharacterized protein</fullName>
    </submittedName>
</protein>
<evidence type="ECO:0000256" key="2">
    <source>
        <dbReference type="SAM" id="Phobius"/>
    </source>
</evidence>
<organism evidence="3">
    <name type="scientific">Dendroctonus ponderosae</name>
    <name type="common">Mountain pine beetle</name>
    <dbReference type="NCBI Taxonomy" id="77166"/>
    <lineage>
        <taxon>Eukaryota</taxon>
        <taxon>Metazoa</taxon>
        <taxon>Ecdysozoa</taxon>
        <taxon>Arthropoda</taxon>
        <taxon>Hexapoda</taxon>
        <taxon>Insecta</taxon>
        <taxon>Pterygota</taxon>
        <taxon>Neoptera</taxon>
        <taxon>Endopterygota</taxon>
        <taxon>Coleoptera</taxon>
        <taxon>Polyphaga</taxon>
        <taxon>Cucujiformia</taxon>
        <taxon>Curculionidae</taxon>
        <taxon>Scolytinae</taxon>
        <taxon>Dendroctonus</taxon>
    </lineage>
</organism>
<dbReference type="OrthoDB" id="6784480at2759"/>
<feature type="transmembrane region" description="Helical" evidence="2">
    <location>
        <begin position="323"/>
        <end position="345"/>
    </location>
</feature>
<feature type="transmembrane region" description="Helical" evidence="2">
    <location>
        <begin position="179"/>
        <end position="200"/>
    </location>
</feature>
<name>N6TFN2_DENPD</name>
<keyword evidence="2" id="KW-1133">Transmembrane helix</keyword>
<evidence type="ECO:0000256" key="1">
    <source>
        <dbReference type="SAM" id="MobiDB-lite"/>
    </source>
</evidence>
<gene>
    <name evidence="3" type="ORF">YQE_04363</name>
</gene>
<keyword evidence="2" id="KW-0472">Membrane</keyword>
<feature type="transmembrane region" description="Helical" evidence="2">
    <location>
        <begin position="112"/>
        <end position="138"/>
    </location>
</feature>
<feature type="transmembrane region" description="Helical" evidence="2">
    <location>
        <begin position="287"/>
        <end position="311"/>
    </location>
</feature>
<feature type="non-terminal residue" evidence="3">
    <location>
        <position position="1"/>
    </location>
</feature>
<keyword evidence="2" id="KW-0812">Transmembrane</keyword>
<evidence type="ECO:0000313" key="3">
    <source>
        <dbReference type="EMBL" id="ENN79179.1"/>
    </source>
</evidence>
<reference evidence="3" key="1">
    <citation type="journal article" date="2013" name="Genome Biol.">
        <title>Draft genome of the mountain pine beetle, Dendroctonus ponderosae Hopkins, a major forest pest.</title>
        <authorList>
            <person name="Keeling C.I."/>
            <person name="Yuen M.M."/>
            <person name="Liao N.Y."/>
            <person name="Docking T.R."/>
            <person name="Chan S.K."/>
            <person name="Taylor G.A."/>
            <person name="Palmquist D.L."/>
            <person name="Jackman S.D."/>
            <person name="Nguyen A."/>
            <person name="Li M."/>
            <person name="Henderson H."/>
            <person name="Janes J.K."/>
            <person name="Zhao Y."/>
            <person name="Pandoh P."/>
            <person name="Moore R."/>
            <person name="Sperling F.A."/>
            <person name="Huber D.P."/>
            <person name="Birol I."/>
            <person name="Jones S.J."/>
            <person name="Bohlmann J."/>
        </authorList>
    </citation>
    <scope>NUCLEOTIDE SEQUENCE</scope>
</reference>
<accession>N6TFN2</accession>
<feature type="region of interest" description="Disordered" evidence="1">
    <location>
        <begin position="371"/>
        <end position="396"/>
    </location>
</feature>
<feature type="compositionally biased region" description="Polar residues" evidence="1">
    <location>
        <begin position="374"/>
        <end position="388"/>
    </location>
</feature>
<feature type="transmembrane region" description="Helical" evidence="2">
    <location>
        <begin position="221"/>
        <end position="242"/>
    </location>
</feature>
<dbReference type="SUPFAM" id="SSF81321">
    <property type="entry name" value="Family A G protein-coupled receptor-like"/>
    <property type="match status" value="1"/>
</dbReference>
<dbReference type="AlphaFoldDB" id="N6TFN2"/>